<evidence type="ECO:0000256" key="2">
    <source>
        <dbReference type="ARBA" id="ARBA00022640"/>
    </source>
</evidence>
<feature type="transmembrane region" description="Helical" evidence="3">
    <location>
        <begin position="81"/>
        <end position="100"/>
    </location>
</feature>
<dbReference type="PANTHER" id="PTHR34214">
    <property type="match status" value="1"/>
</dbReference>
<evidence type="ECO:0000256" key="1">
    <source>
        <dbReference type="ARBA" id="ARBA00004474"/>
    </source>
</evidence>
<keyword evidence="3" id="KW-1133">Transmembrane helix</keyword>
<comment type="subcellular location">
    <subcellularLocation>
        <location evidence="1">Plastid</location>
    </subcellularLocation>
</comment>
<dbReference type="RefSeq" id="YP_009545324.1">
    <property type="nucleotide sequence ID" value="NC_040134.1"/>
</dbReference>
<feature type="transmembrane region" description="Helical" evidence="3">
    <location>
        <begin position="45"/>
        <end position="66"/>
    </location>
</feature>
<keyword evidence="3" id="KW-0812">Transmembrane</keyword>
<dbReference type="RefSeq" id="YP_009545281.1">
    <property type="nucleotide sequence ID" value="NC_040134.1"/>
</dbReference>
<dbReference type="EMBL" id="MH795130">
    <property type="protein sequence ID" value="AYO28435.1"/>
    <property type="molecule type" value="Genomic_DNA"/>
</dbReference>
<dbReference type="Pfam" id="PF06799">
    <property type="entry name" value="CGLD27-like"/>
    <property type="match status" value="1"/>
</dbReference>
<keyword evidence="2 4" id="KW-0934">Plastid</keyword>
<dbReference type="PANTHER" id="PTHR34214:SF3">
    <property type="entry name" value="PROTEIN CONSERVED IN THE GREEN LINEAGE AND DIATOMS 27, CHLOROPLASTIC"/>
    <property type="match status" value="1"/>
</dbReference>
<protein>
    <submittedName>
        <fullName evidence="4">Ycf36</fullName>
    </submittedName>
</protein>
<geneLocation type="plastid" evidence="4"/>
<dbReference type="EMBL" id="MH795130">
    <property type="protein sequence ID" value="AYO28478.1"/>
    <property type="molecule type" value="Genomic_DNA"/>
</dbReference>
<dbReference type="InterPro" id="IPR009631">
    <property type="entry name" value="CGLD27-like"/>
</dbReference>
<proteinExistence type="predicted"/>
<reference evidence="4" key="1">
    <citation type="submission" date="2018-08" db="EMBL/GenBank/DDBJ databases">
        <title>Comparative Plastid Genomics of Synurophyceae: Evolutionary Evidence of Lateral Gene Transfer and Inverted Repeat Dynamics.</title>
        <authorList>
            <person name="Kim J.I."/>
            <person name="Shin H."/>
            <person name="Skaloud P."/>
            <person name="Jung J."/>
            <person name="Yoon H.S."/>
            <person name="Archibald J.M."/>
            <person name="Shin W."/>
        </authorList>
    </citation>
    <scope>NUCLEOTIDE SEQUENCE</scope>
    <source>
        <strain evidence="4">FBCC200023</strain>
    </source>
</reference>
<accession>A0A3G2QZB0</accession>
<keyword evidence="3" id="KW-0472">Membrane</keyword>
<dbReference type="AlphaFoldDB" id="A0A3G2QZB0"/>
<name>A0A3G2QZB0_9STRA</name>
<dbReference type="GeneID" id="38571761"/>
<organism evidence="4">
    <name type="scientific">Synura uvella</name>
    <dbReference type="NCBI Taxonomy" id="52557"/>
    <lineage>
        <taxon>Eukaryota</taxon>
        <taxon>Sar</taxon>
        <taxon>Stramenopiles</taxon>
        <taxon>Ochrophyta</taxon>
        <taxon>Synurophyceae</taxon>
        <taxon>Synurales</taxon>
        <taxon>Mallomonadaceae</taxon>
        <taxon>Synura</taxon>
    </lineage>
</organism>
<dbReference type="GeneID" id="38571825"/>
<feature type="transmembrane region" description="Helical" evidence="3">
    <location>
        <begin position="151"/>
        <end position="169"/>
    </location>
</feature>
<evidence type="ECO:0000256" key="3">
    <source>
        <dbReference type="SAM" id="Phobius"/>
    </source>
</evidence>
<evidence type="ECO:0000313" key="4">
    <source>
        <dbReference type="EMBL" id="AYO28478.1"/>
    </source>
</evidence>
<gene>
    <name evidence="4" type="primary">ycf36</name>
</gene>
<sequence>MNPIKILLLCPVPEDQKPINQYISFNENRIVIWIKKIFFPRKEKYFSFLFAIFVFLSVLFLSLILLPKEILFFFNLLIKNSFFFLNFLFFLFLATFFNWLQLAKRLNSARFFYEEASWYDGQFWEKPFFIIKNDRLLNTQQIQPIQKKLQILLSIFFCLNIGFLSFYQIF</sequence>
<dbReference type="GO" id="GO:0009536">
    <property type="term" value="C:plastid"/>
    <property type="evidence" value="ECO:0007669"/>
    <property type="project" value="UniProtKB-SubCell"/>
</dbReference>